<feature type="compositionally biased region" description="Low complexity" evidence="3">
    <location>
        <begin position="448"/>
        <end position="462"/>
    </location>
</feature>
<evidence type="ECO:0000256" key="3">
    <source>
        <dbReference type="SAM" id="MobiDB-lite"/>
    </source>
</evidence>
<dbReference type="Gene3D" id="3.20.20.70">
    <property type="entry name" value="Aldolase class I"/>
    <property type="match status" value="1"/>
</dbReference>
<keyword evidence="4" id="KW-0808">Transferase</keyword>
<gene>
    <name evidence="4" type="ORF">TSOC_004129</name>
</gene>
<reference evidence="4 5" key="1">
    <citation type="journal article" date="2017" name="Mol. Biol. Evol.">
        <title>The 4-celled Tetrabaena socialis nuclear genome reveals the essential components for genetic control of cell number at the origin of multicellularity in the volvocine lineage.</title>
        <authorList>
            <person name="Featherston J."/>
            <person name="Arakaki Y."/>
            <person name="Hanschen E.R."/>
            <person name="Ferris P.J."/>
            <person name="Michod R.E."/>
            <person name="Olson B.J.S.C."/>
            <person name="Nozaki H."/>
            <person name="Durand P.M."/>
        </authorList>
    </citation>
    <scope>NUCLEOTIDE SEQUENCE [LARGE SCALE GENOMIC DNA]</scope>
    <source>
        <strain evidence="4 5">NIES-571</strain>
    </source>
</reference>
<feature type="region of interest" description="Disordered" evidence="3">
    <location>
        <begin position="19"/>
        <end position="72"/>
    </location>
</feature>
<feature type="compositionally biased region" description="Gly residues" evidence="3">
    <location>
        <begin position="496"/>
        <end position="505"/>
    </location>
</feature>
<dbReference type="AlphaFoldDB" id="A0A2J8A9S7"/>
<dbReference type="GO" id="GO:0070475">
    <property type="term" value="P:rRNA base methylation"/>
    <property type="evidence" value="ECO:0007669"/>
    <property type="project" value="TreeGrafter"/>
</dbReference>
<evidence type="ECO:0000256" key="1">
    <source>
        <dbReference type="ARBA" id="ARBA00001966"/>
    </source>
</evidence>
<name>A0A2J8A9S7_9CHLO</name>
<keyword evidence="2" id="KW-0411">Iron-sulfur</keyword>
<feature type="compositionally biased region" description="Low complexity" evidence="3">
    <location>
        <begin position="506"/>
        <end position="538"/>
    </location>
</feature>
<dbReference type="EMBL" id="PGGS01000097">
    <property type="protein sequence ID" value="PNH09276.1"/>
    <property type="molecule type" value="Genomic_DNA"/>
</dbReference>
<dbReference type="GO" id="GO:0051539">
    <property type="term" value="F:4 iron, 4 sulfur cluster binding"/>
    <property type="evidence" value="ECO:0007669"/>
    <property type="project" value="UniProtKB-KW"/>
</dbReference>
<comment type="cofactor">
    <cofactor evidence="1">
        <name>[4Fe-4S] cluster</name>
        <dbReference type="ChEBI" id="CHEBI:49883"/>
    </cofactor>
</comment>
<dbReference type="PANTHER" id="PTHR30544:SF9">
    <property type="entry name" value="RADICAL SAM SUPERFAMILY PROTEIN"/>
    <property type="match status" value="1"/>
</dbReference>
<comment type="caution">
    <text evidence="4">The sequence shown here is derived from an EMBL/GenBank/DDBJ whole genome shotgun (WGS) entry which is preliminary data.</text>
</comment>
<dbReference type="GO" id="GO:0030488">
    <property type="term" value="P:tRNA methylation"/>
    <property type="evidence" value="ECO:0007669"/>
    <property type="project" value="TreeGrafter"/>
</dbReference>
<feature type="region of interest" description="Disordered" evidence="3">
    <location>
        <begin position="310"/>
        <end position="538"/>
    </location>
</feature>
<keyword evidence="4" id="KW-0489">Methyltransferase</keyword>
<dbReference type="PANTHER" id="PTHR30544">
    <property type="entry name" value="23S RRNA METHYLTRANSFERASE"/>
    <property type="match status" value="1"/>
</dbReference>
<proteinExistence type="predicted"/>
<dbReference type="OrthoDB" id="538249at2759"/>
<dbReference type="Gene3D" id="1.10.150.530">
    <property type="match status" value="1"/>
</dbReference>
<feature type="compositionally biased region" description="Low complexity" evidence="3">
    <location>
        <begin position="19"/>
        <end position="35"/>
    </location>
</feature>
<dbReference type="GO" id="GO:0008168">
    <property type="term" value="F:methyltransferase activity"/>
    <property type="evidence" value="ECO:0007669"/>
    <property type="project" value="UniProtKB-KW"/>
</dbReference>
<feature type="compositionally biased region" description="Low complexity" evidence="3">
    <location>
        <begin position="473"/>
        <end position="495"/>
    </location>
</feature>
<dbReference type="InterPro" id="IPR013785">
    <property type="entry name" value="Aldolase_TIM"/>
</dbReference>
<feature type="compositionally biased region" description="Pro residues" evidence="3">
    <location>
        <begin position="406"/>
        <end position="420"/>
    </location>
</feature>
<keyword evidence="2" id="KW-0004">4Fe-4S</keyword>
<accession>A0A2J8A9S7</accession>
<keyword evidence="5" id="KW-1185">Reference proteome</keyword>
<keyword evidence="2" id="KW-0408">Iron</keyword>
<evidence type="ECO:0000313" key="4">
    <source>
        <dbReference type="EMBL" id="PNH09276.1"/>
    </source>
</evidence>
<dbReference type="Proteomes" id="UP000236333">
    <property type="component" value="Unassembled WGS sequence"/>
</dbReference>
<feature type="compositionally biased region" description="Low complexity" evidence="3">
    <location>
        <begin position="338"/>
        <end position="380"/>
    </location>
</feature>
<dbReference type="InterPro" id="IPR040072">
    <property type="entry name" value="Methyltransferase_A"/>
</dbReference>
<sequence length="615" mass="63946">MQRTRISWARNLRCTRSGPSAAAAAAAVAPPSIGALDRDPQHPGGASQPPAPPPAPCLEGGQEGGLWSPPEGRRGVYDAEGRLVLKSLTLAELEAWFAAEGEPAPTNRALQLWRWMYADPPAAAGPGADAGWVRRLEDTAGRQNCFSAKFLEQYGSLLLAASARTCFEDRLHHLEYGAVDAPGHVAQHRQRVEQRAQLAGGVRLRGAAEDLYGRGERTPLTNLVFMGMGEPLHNTEAVLAATQITISTVGLVPEMREVVARTRVQVALSLHATTDEVRDWIVPVNRRYDLATLKAALEELFPLEVARGAQRGAREERQGRAQGAQEAGRAEEEEEAEGAALLASAGGSASGSASGSGSGSASTSAPLATAAAAAHPQLPQHPHRQEEQPQQHQSRGQHQLDEQLVPQPPHTPPSPSPSPSPSTLGSVPQSEARASYEQGRGREEGEQQEPAASSSSASEQQGWWLPPLGPLEASTASAAAAATSTAAAGSTSTSSFGGGGDGGGVVSAAGTSGPAARPSRSIAPSSAPTPASGPGSGRSLLIEYTMLHGINDTAEDARSPDVCAAAGGTLPSAPLEESDDEMAACGQLGNVGLDFRPSPILEPPERFRPFLLQPQ</sequence>
<protein>
    <submittedName>
        <fullName evidence="4">Dual-specificity RNA methyltransferase RlmN</fullName>
    </submittedName>
</protein>
<organism evidence="4 5">
    <name type="scientific">Tetrabaena socialis</name>
    <dbReference type="NCBI Taxonomy" id="47790"/>
    <lineage>
        <taxon>Eukaryota</taxon>
        <taxon>Viridiplantae</taxon>
        <taxon>Chlorophyta</taxon>
        <taxon>core chlorophytes</taxon>
        <taxon>Chlorophyceae</taxon>
        <taxon>CS clade</taxon>
        <taxon>Chlamydomonadales</taxon>
        <taxon>Tetrabaenaceae</taxon>
        <taxon>Tetrabaena</taxon>
    </lineage>
</organism>
<keyword evidence="2" id="KW-0479">Metal-binding</keyword>
<evidence type="ECO:0000313" key="5">
    <source>
        <dbReference type="Proteomes" id="UP000236333"/>
    </source>
</evidence>
<evidence type="ECO:0000256" key="2">
    <source>
        <dbReference type="ARBA" id="ARBA00022485"/>
    </source>
</evidence>